<protein>
    <submittedName>
        <fullName evidence="1">Uncharacterized protein</fullName>
    </submittedName>
</protein>
<accession>A0A4S2Q4S0</accession>
<evidence type="ECO:0000313" key="1">
    <source>
        <dbReference type="EMBL" id="THA14227.1"/>
    </source>
</evidence>
<dbReference type="Proteomes" id="UP000310576">
    <property type="component" value="Unassembled WGS sequence"/>
</dbReference>
<dbReference type="EMBL" id="QXNG01000075">
    <property type="protein sequence ID" value="THA14227.1"/>
    <property type="molecule type" value="Genomic_DNA"/>
</dbReference>
<proteinExistence type="predicted"/>
<sequence>MAKTVKQKLKNWGYHVLIAVDQLCNALMGGAADETFSSRCYRGAMLADKPKKRWRFWYKFVNGLFRDPNHCKTAYESEIKRRQYPTEFQKI</sequence>
<evidence type="ECO:0000313" key="2">
    <source>
        <dbReference type="Proteomes" id="UP000310576"/>
    </source>
</evidence>
<organism evidence="1 2">
    <name type="scientific">Rodentibacter pneumotropicus</name>
    <dbReference type="NCBI Taxonomy" id="758"/>
    <lineage>
        <taxon>Bacteria</taxon>
        <taxon>Pseudomonadati</taxon>
        <taxon>Pseudomonadota</taxon>
        <taxon>Gammaproteobacteria</taxon>
        <taxon>Pasteurellales</taxon>
        <taxon>Pasteurellaceae</taxon>
        <taxon>Rodentibacter</taxon>
    </lineage>
</organism>
<gene>
    <name evidence="1" type="ORF">D3M76_07845</name>
</gene>
<comment type="caution">
    <text evidence="1">The sequence shown here is derived from an EMBL/GenBank/DDBJ whole genome shotgun (WGS) entry which is preliminary data.</text>
</comment>
<dbReference type="RefSeq" id="WP_136125692.1">
    <property type="nucleotide sequence ID" value="NZ_CAJUGY010000009.1"/>
</dbReference>
<dbReference type="AlphaFoldDB" id="A0A4S2Q4S0"/>
<reference evidence="1 2" key="1">
    <citation type="journal article" date="2019" name="Vet. Microbiol.">
        <title>Development of multi locus sequence typing (MLST) of Rodentibacter pneumotropicus.</title>
        <authorList>
            <person name="Adhikary S."/>
            <person name="Bisgaard M."/>
            <person name="Boot R."/>
            <person name="Benga L."/>
            <person name="Nicklas W."/>
            <person name="Christensen H."/>
        </authorList>
    </citation>
    <scope>NUCLEOTIDE SEQUENCE [LARGE SCALE GENOMIC DNA]</scope>
    <source>
        <strain evidence="1 2">1596_07</strain>
    </source>
</reference>
<name>A0A4S2Q4S0_9PAST</name>